<keyword evidence="2" id="KW-1185">Reference proteome</keyword>
<dbReference type="AlphaFoldDB" id="A0A392UZ60"/>
<protein>
    <submittedName>
        <fullName evidence="1">Uncharacterized protein</fullName>
    </submittedName>
</protein>
<evidence type="ECO:0000313" key="2">
    <source>
        <dbReference type="Proteomes" id="UP000265520"/>
    </source>
</evidence>
<dbReference type="EMBL" id="LXQA010985387">
    <property type="protein sequence ID" value="MCI79985.1"/>
    <property type="molecule type" value="Genomic_DNA"/>
</dbReference>
<dbReference type="Proteomes" id="UP000265520">
    <property type="component" value="Unassembled WGS sequence"/>
</dbReference>
<reference evidence="1 2" key="1">
    <citation type="journal article" date="2018" name="Front. Plant Sci.">
        <title>Red Clover (Trifolium pratense) and Zigzag Clover (T. medium) - A Picture of Genomic Similarities and Differences.</title>
        <authorList>
            <person name="Dluhosova J."/>
            <person name="Istvanek J."/>
            <person name="Nedelnik J."/>
            <person name="Repkova J."/>
        </authorList>
    </citation>
    <scope>NUCLEOTIDE SEQUENCE [LARGE SCALE GENOMIC DNA]</scope>
    <source>
        <strain evidence="2">cv. 10/8</strain>
        <tissue evidence="1">Leaf</tissue>
    </source>
</reference>
<evidence type="ECO:0000313" key="1">
    <source>
        <dbReference type="EMBL" id="MCI79985.1"/>
    </source>
</evidence>
<organism evidence="1 2">
    <name type="scientific">Trifolium medium</name>
    <dbReference type="NCBI Taxonomy" id="97028"/>
    <lineage>
        <taxon>Eukaryota</taxon>
        <taxon>Viridiplantae</taxon>
        <taxon>Streptophyta</taxon>
        <taxon>Embryophyta</taxon>
        <taxon>Tracheophyta</taxon>
        <taxon>Spermatophyta</taxon>
        <taxon>Magnoliopsida</taxon>
        <taxon>eudicotyledons</taxon>
        <taxon>Gunneridae</taxon>
        <taxon>Pentapetalae</taxon>
        <taxon>rosids</taxon>
        <taxon>fabids</taxon>
        <taxon>Fabales</taxon>
        <taxon>Fabaceae</taxon>
        <taxon>Papilionoideae</taxon>
        <taxon>50 kb inversion clade</taxon>
        <taxon>NPAAA clade</taxon>
        <taxon>Hologalegina</taxon>
        <taxon>IRL clade</taxon>
        <taxon>Trifolieae</taxon>
        <taxon>Trifolium</taxon>
    </lineage>
</organism>
<comment type="caution">
    <text evidence="1">The sequence shown here is derived from an EMBL/GenBank/DDBJ whole genome shotgun (WGS) entry which is preliminary data.</text>
</comment>
<feature type="non-terminal residue" evidence="1">
    <location>
        <position position="26"/>
    </location>
</feature>
<name>A0A392UZ60_9FABA</name>
<sequence length="26" mass="2913">MCCCSYLVDLAVSWVQNAPLLEGNRQ</sequence>
<proteinExistence type="predicted"/>
<accession>A0A392UZ60</accession>